<feature type="domain" description="C1q" evidence="1">
    <location>
        <begin position="79"/>
        <end position="227"/>
    </location>
</feature>
<name>A0ABU2YBV0_9FLAO</name>
<evidence type="ECO:0000313" key="3">
    <source>
        <dbReference type="Proteomes" id="UP001254488"/>
    </source>
</evidence>
<accession>A0ABU2YBV0</accession>
<dbReference type="PROSITE" id="PS50871">
    <property type="entry name" value="C1Q"/>
    <property type="match status" value="1"/>
</dbReference>
<dbReference type="EMBL" id="JAVRHZ010000001">
    <property type="protein sequence ID" value="MDT0554710.1"/>
    <property type="molecule type" value="Genomic_DNA"/>
</dbReference>
<dbReference type="InterPro" id="IPR008983">
    <property type="entry name" value="Tumour_necrosis_fac-like_dom"/>
</dbReference>
<protein>
    <recommendedName>
        <fullName evidence="1">C1q domain-containing protein</fullName>
    </recommendedName>
</protein>
<dbReference type="RefSeq" id="WP_311331669.1">
    <property type="nucleotide sequence ID" value="NZ_JAVRHZ010000001.1"/>
</dbReference>
<dbReference type="Gene3D" id="2.60.120.40">
    <property type="match status" value="1"/>
</dbReference>
<dbReference type="Proteomes" id="UP001254488">
    <property type="component" value="Unassembled WGS sequence"/>
</dbReference>
<sequence length="227" mass="24368">MNLNLFYFLFFITTTSVFSQVGINTQSPTASLDINGNLRIRTITEELVPDVAKDSVLVISRDGTVKSMPAKKVIKAAVPTAVKGSFSSGGLVSLSLLSGSAVLPFDSEDFDENNEYDTSTYTFTAKQDGIYSVSTQIKASSTISVATNFGVRILHNGTVISRNSFANIGVTVVVTTINVTPPTRQTQTLVRLSEGDTITFELEGSGIGSLDIIGSDIDSQFTIYQIR</sequence>
<evidence type="ECO:0000259" key="1">
    <source>
        <dbReference type="PROSITE" id="PS50871"/>
    </source>
</evidence>
<proteinExistence type="predicted"/>
<gene>
    <name evidence="2" type="ORF">RM538_01740</name>
</gene>
<organism evidence="2 3">
    <name type="scientific">Patiriisocius hiemis</name>
    <dbReference type="NCBI Taxonomy" id="3075604"/>
    <lineage>
        <taxon>Bacteria</taxon>
        <taxon>Pseudomonadati</taxon>
        <taxon>Bacteroidota</taxon>
        <taxon>Flavobacteriia</taxon>
        <taxon>Flavobacteriales</taxon>
        <taxon>Flavobacteriaceae</taxon>
        <taxon>Patiriisocius</taxon>
    </lineage>
</organism>
<dbReference type="SUPFAM" id="SSF49842">
    <property type="entry name" value="TNF-like"/>
    <property type="match status" value="1"/>
</dbReference>
<keyword evidence="3" id="KW-1185">Reference proteome</keyword>
<reference evidence="2 3" key="1">
    <citation type="submission" date="2023-09" db="EMBL/GenBank/DDBJ databases">
        <authorList>
            <person name="Rey-Velasco X."/>
        </authorList>
    </citation>
    <scope>NUCLEOTIDE SEQUENCE [LARGE SCALE GENOMIC DNA]</scope>
    <source>
        <strain evidence="2 3">W242</strain>
    </source>
</reference>
<comment type="caution">
    <text evidence="2">The sequence shown here is derived from an EMBL/GenBank/DDBJ whole genome shotgun (WGS) entry which is preliminary data.</text>
</comment>
<dbReference type="InterPro" id="IPR001073">
    <property type="entry name" value="C1q_dom"/>
</dbReference>
<evidence type="ECO:0000313" key="2">
    <source>
        <dbReference type="EMBL" id="MDT0554710.1"/>
    </source>
</evidence>